<name>A0A2H0DXS7_9BACT</name>
<dbReference type="AlphaFoldDB" id="A0A2H0DXS7"/>
<dbReference type="SMART" id="SM01321">
    <property type="entry name" value="Y1_Tnp"/>
    <property type="match status" value="1"/>
</dbReference>
<gene>
    <name evidence="2" type="ORF">COW81_02785</name>
</gene>
<evidence type="ECO:0000313" key="3">
    <source>
        <dbReference type="Proteomes" id="UP000231143"/>
    </source>
</evidence>
<evidence type="ECO:0000259" key="1">
    <source>
        <dbReference type="SMART" id="SM01321"/>
    </source>
</evidence>
<protein>
    <submittedName>
        <fullName evidence="2">IS200/IS605 family transposase</fullName>
    </submittedName>
</protein>
<dbReference type="EMBL" id="PCTT01000037">
    <property type="protein sequence ID" value="PIP86967.1"/>
    <property type="molecule type" value="Genomic_DNA"/>
</dbReference>
<dbReference type="GO" id="GO:0004803">
    <property type="term" value="F:transposase activity"/>
    <property type="evidence" value="ECO:0007669"/>
    <property type="project" value="InterPro"/>
</dbReference>
<dbReference type="NCBIfam" id="NF033573">
    <property type="entry name" value="transpos_IS200"/>
    <property type="match status" value="1"/>
</dbReference>
<accession>A0A2H0DXS7</accession>
<sequence>MFNYRKGSHTLFDLKYHIVWVTKYRKPILTEKRGQRVRTLVREICFANNVEIIKGHISKDYVHIFVSIPPQLSISRFVQLVKGKTSRKLLQEDKALSKIYWGSHLWARGYFATSSGTVTDEVIMNYIENQDDDKDDRSDGFTITTT</sequence>
<dbReference type="GO" id="GO:0006313">
    <property type="term" value="P:DNA transposition"/>
    <property type="evidence" value="ECO:0007669"/>
    <property type="project" value="InterPro"/>
</dbReference>
<feature type="domain" description="Transposase IS200-like" evidence="1">
    <location>
        <begin position="11"/>
        <end position="130"/>
    </location>
</feature>
<organism evidence="2 3">
    <name type="scientific">Candidatus Campbellbacteria bacterium CG22_combo_CG10-13_8_21_14_all_36_13</name>
    <dbReference type="NCBI Taxonomy" id="1974529"/>
    <lineage>
        <taxon>Bacteria</taxon>
        <taxon>Candidatus Campbelliibacteriota</taxon>
    </lineage>
</organism>
<dbReference type="SUPFAM" id="SSF143422">
    <property type="entry name" value="Transposase IS200-like"/>
    <property type="match status" value="1"/>
</dbReference>
<dbReference type="InterPro" id="IPR036515">
    <property type="entry name" value="Transposase_17_sf"/>
</dbReference>
<dbReference type="GO" id="GO:0003677">
    <property type="term" value="F:DNA binding"/>
    <property type="evidence" value="ECO:0007669"/>
    <property type="project" value="InterPro"/>
</dbReference>
<dbReference type="Gene3D" id="3.30.70.1290">
    <property type="entry name" value="Transposase IS200-like"/>
    <property type="match status" value="1"/>
</dbReference>
<dbReference type="PANTHER" id="PTHR33360">
    <property type="entry name" value="TRANSPOSASE FOR INSERTION SEQUENCE ELEMENT IS200"/>
    <property type="match status" value="1"/>
</dbReference>
<dbReference type="Proteomes" id="UP000231143">
    <property type="component" value="Unassembled WGS sequence"/>
</dbReference>
<dbReference type="InterPro" id="IPR002686">
    <property type="entry name" value="Transposase_17"/>
</dbReference>
<evidence type="ECO:0000313" key="2">
    <source>
        <dbReference type="EMBL" id="PIP86967.1"/>
    </source>
</evidence>
<reference evidence="2 3" key="1">
    <citation type="submission" date="2017-09" db="EMBL/GenBank/DDBJ databases">
        <title>Depth-based differentiation of microbial function through sediment-hosted aquifers and enrichment of novel symbionts in the deep terrestrial subsurface.</title>
        <authorList>
            <person name="Probst A.J."/>
            <person name="Ladd B."/>
            <person name="Jarett J.K."/>
            <person name="Geller-Mcgrath D.E."/>
            <person name="Sieber C.M."/>
            <person name="Emerson J.B."/>
            <person name="Anantharaman K."/>
            <person name="Thomas B.C."/>
            <person name="Malmstrom R."/>
            <person name="Stieglmeier M."/>
            <person name="Klingl A."/>
            <person name="Woyke T."/>
            <person name="Ryan C.M."/>
            <person name="Banfield J.F."/>
        </authorList>
    </citation>
    <scope>NUCLEOTIDE SEQUENCE [LARGE SCALE GENOMIC DNA]</scope>
    <source>
        <strain evidence="2">CG22_combo_CG10-13_8_21_14_all_36_13</strain>
    </source>
</reference>
<comment type="caution">
    <text evidence="2">The sequence shown here is derived from an EMBL/GenBank/DDBJ whole genome shotgun (WGS) entry which is preliminary data.</text>
</comment>
<proteinExistence type="predicted"/>
<dbReference type="PANTHER" id="PTHR33360:SF2">
    <property type="entry name" value="TRANSPOSASE FOR INSERTION SEQUENCE ELEMENT IS200"/>
    <property type="match status" value="1"/>
</dbReference>
<dbReference type="Pfam" id="PF01797">
    <property type="entry name" value="Y1_Tnp"/>
    <property type="match status" value="1"/>
</dbReference>